<dbReference type="InterPro" id="IPR009027">
    <property type="entry name" value="Ribosomal_bL9/RNase_H1_N"/>
</dbReference>
<dbReference type="OrthoDB" id="1699974at2759"/>
<reference evidence="3" key="1">
    <citation type="submission" date="2020-03" db="EMBL/GenBank/DDBJ databases">
        <title>A high-quality chromosome-level genome assembly of a woody plant with both climbing and erect habits, Rhamnella rubrinervis.</title>
        <authorList>
            <person name="Lu Z."/>
            <person name="Yang Y."/>
            <person name="Zhu X."/>
            <person name="Sun Y."/>
        </authorList>
    </citation>
    <scope>NUCLEOTIDE SEQUENCE</scope>
    <source>
        <strain evidence="3">BYM</strain>
        <tissue evidence="3">Leaf</tissue>
    </source>
</reference>
<evidence type="ECO:0000259" key="1">
    <source>
        <dbReference type="Pfam" id="PF01693"/>
    </source>
</evidence>
<keyword evidence="4" id="KW-1185">Reference proteome</keyword>
<evidence type="ECO:0000313" key="3">
    <source>
        <dbReference type="EMBL" id="KAF3433313.1"/>
    </source>
</evidence>
<dbReference type="Gene3D" id="3.40.970.10">
    <property type="entry name" value="Ribonuclease H1, N-terminal domain"/>
    <property type="match status" value="1"/>
</dbReference>
<dbReference type="InterPro" id="IPR024752">
    <property type="entry name" value="Myb/SANT-like_dom"/>
</dbReference>
<organism evidence="3 4">
    <name type="scientific">Rhamnella rubrinervis</name>
    <dbReference type="NCBI Taxonomy" id="2594499"/>
    <lineage>
        <taxon>Eukaryota</taxon>
        <taxon>Viridiplantae</taxon>
        <taxon>Streptophyta</taxon>
        <taxon>Embryophyta</taxon>
        <taxon>Tracheophyta</taxon>
        <taxon>Spermatophyta</taxon>
        <taxon>Magnoliopsida</taxon>
        <taxon>eudicotyledons</taxon>
        <taxon>Gunneridae</taxon>
        <taxon>Pentapetalae</taxon>
        <taxon>rosids</taxon>
        <taxon>fabids</taxon>
        <taxon>Rosales</taxon>
        <taxon>Rhamnaceae</taxon>
        <taxon>rhamnoid group</taxon>
        <taxon>Rhamneae</taxon>
        <taxon>Rhamnella</taxon>
    </lineage>
</organism>
<accession>A0A8K0DQH7</accession>
<dbReference type="Pfam" id="PF01693">
    <property type="entry name" value="Cauli_VI"/>
    <property type="match status" value="1"/>
</dbReference>
<dbReference type="SUPFAM" id="SSF55658">
    <property type="entry name" value="L9 N-domain-like"/>
    <property type="match status" value="1"/>
</dbReference>
<evidence type="ECO:0000259" key="2">
    <source>
        <dbReference type="Pfam" id="PF12776"/>
    </source>
</evidence>
<protein>
    <recommendedName>
        <fullName evidence="5">Myb/SANT-like domain-containing protein</fullName>
    </recommendedName>
</protein>
<dbReference type="InterPro" id="IPR037056">
    <property type="entry name" value="RNase_H1_N_sf"/>
</dbReference>
<dbReference type="Proteomes" id="UP000796880">
    <property type="component" value="Unassembled WGS sequence"/>
</dbReference>
<dbReference type="EMBL" id="VOIH02000011">
    <property type="protein sequence ID" value="KAF3433313.1"/>
    <property type="molecule type" value="Genomic_DNA"/>
</dbReference>
<proteinExistence type="predicted"/>
<evidence type="ECO:0008006" key="5">
    <source>
        <dbReference type="Google" id="ProtNLM"/>
    </source>
</evidence>
<gene>
    <name evidence="3" type="ORF">FNV43_RR24415</name>
</gene>
<dbReference type="PANTHER" id="PTHR46250:SF15">
    <property type="entry name" value="OS01G0523800 PROTEIN"/>
    <property type="match status" value="1"/>
</dbReference>
<evidence type="ECO:0000313" key="4">
    <source>
        <dbReference type="Proteomes" id="UP000796880"/>
    </source>
</evidence>
<comment type="caution">
    <text evidence="3">The sequence shown here is derived from an EMBL/GenBank/DDBJ whole genome shotgun (WGS) entry which is preliminary data.</text>
</comment>
<dbReference type="Pfam" id="PF12776">
    <property type="entry name" value="Myb_DNA-bind_3"/>
    <property type="match status" value="1"/>
</dbReference>
<name>A0A8K0DQH7_9ROSA</name>
<dbReference type="PANTHER" id="PTHR46250">
    <property type="entry name" value="MYB/SANT-LIKE DNA-BINDING DOMAIN PROTEIN-RELATED"/>
    <property type="match status" value="1"/>
</dbReference>
<dbReference type="InterPro" id="IPR011320">
    <property type="entry name" value="RNase_H1_N"/>
</dbReference>
<dbReference type="AlphaFoldDB" id="A0A8K0DQH7"/>
<feature type="domain" description="Ribonuclease H1 N-terminal" evidence="1">
    <location>
        <begin position="176"/>
        <end position="215"/>
    </location>
</feature>
<sequence>MDWLFILHELFINCKDYDRIRMRSRRVWTREEEEALLDILDDIVARGQRCDTGFFKAGTMTMIERSLTQKCPESGLKINPHIESKLKKWKKQYRIVYDILSKCGFGWNDTLKRVDVDSNEAWKAYVEPIEANYPKYLAIELKRLGFSTKDNLNISKAMRMDPSNVEENIMAKKAVYVVFKDRQPGICSSWHECQEQVNGFKNNSYQSYVTIEEAEIAYLEYVERYLKKPIESSPLQERCAHFNNGRINDFLLGCAVGVISMLSKLAWKLMNKDSSVFQNSGDLCDLSLQVGDLVDSDDVWNLPMSFHDAFPQLTTCIEEVAIAVDRPNEKVDAIDISSASLKQRHRKGAEIGDDESELDFMTIIQDRAYSGEED</sequence>
<feature type="domain" description="Myb/SANT-like" evidence="2">
    <location>
        <begin position="28"/>
        <end position="125"/>
    </location>
</feature>